<evidence type="ECO:0000313" key="2">
    <source>
        <dbReference type="Proteomes" id="UP000092460"/>
    </source>
</evidence>
<protein>
    <submittedName>
        <fullName evidence="1">Uncharacterized protein</fullName>
    </submittedName>
</protein>
<name>A0A1B0C4Q1_9MUSC</name>
<dbReference type="AlphaFoldDB" id="A0A1B0C4Q1"/>
<dbReference type="EMBL" id="JXJN01025597">
    <property type="status" value="NOT_ANNOTATED_CDS"/>
    <property type="molecule type" value="Genomic_DNA"/>
</dbReference>
<keyword evidence="2" id="KW-1185">Reference proteome</keyword>
<evidence type="ECO:0000313" key="1">
    <source>
        <dbReference type="EnsemblMetazoa" id="GPPI049071-PA"/>
    </source>
</evidence>
<accession>A0A1B0C4Q1</accession>
<dbReference type="EnsemblMetazoa" id="GPPI049071-RA">
    <property type="protein sequence ID" value="GPPI049071-PA"/>
    <property type="gene ID" value="GPPI049071"/>
</dbReference>
<dbReference type="EMBL" id="JXJN01025596">
    <property type="status" value="NOT_ANNOTATED_CDS"/>
    <property type="molecule type" value="Genomic_DNA"/>
</dbReference>
<organism evidence="1 2">
    <name type="scientific">Glossina palpalis gambiensis</name>
    <dbReference type="NCBI Taxonomy" id="67801"/>
    <lineage>
        <taxon>Eukaryota</taxon>
        <taxon>Metazoa</taxon>
        <taxon>Ecdysozoa</taxon>
        <taxon>Arthropoda</taxon>
        <taxon>Hexapoda</taxon>
        <taxon>Insecta</taxon>
        <taxon>Pterygota</taxon>
        <taxon>Neoptera</taxon>
        <taxon>Endopterygota</taxon>
        <taxon>Diptera</taxon>
        <taxon>Brachycera</taxon>
        <taxon>Muscomorpha</taxon>
        <taxon>Hippoboscoidea</taxon>
        <taxon>Glossinidae</taxon>
        <taxon>Glossina</taxon>
    </lineage>
</organism>
<dbReference type="EMBL" id="JXJN01025598">
    <property type="status" value="NOT_ANNOTATED_CDS"/>
    <property type="molecule type" value="Genomic_DNA"/>
</dbReference>
<reference evidence="2" key="1">
    <citation type="submission" date="2015-01" db="EMBL/GenBank/DDBJ databases">
        <authorList>
            <person name="Aksoy S."/>
            <person name="Warren W."/>
            <person name="Wilson R.K."/>
        </authorList>
    </citation>
    <scope>NUCLEOTIDE SEQUENCE [LARGE SCALE GENOMIC DNA]</scope>
    <source>
        <strain evidence="2">IAEA</strain>
    </source>
</reference>
<reference evidence="1" key="2">
    <citation type="submission" date="2020-05" db="UniProtKB">
        <authorList>
            <consortium name="EnsemblMetazoa"/>
        </authorList>
    </citation>
    <scope>IDENTIFICATION</scope>
    <source>
        <strain evidence="1">IAEA</strain>
    </source>
</reference>
<dbReference type="Proteomes" id="UP000092460">
    <property type="component" value="Unassembled WGS sequence"/>
</dbReference>
<dbReference type="VEuPathDB" id="VectorBase:GPPI049071"/>
<proteinExistence type="predicted"/>
<sequence>MEANHPVKPLYVELISHSYYSNTNTTDCKQNQLKEDFSSQSIKFDNLVAKSSILTSSLTTMAKKVHLCLAGSAIIYGEFTIYVHYFPTFQRPNLPQAFYGFGIFVVIKMYMPT</sequence>